<dbReference type="GO" id="GO:0004190">
    <property type="term" value="F:aspartic-type endopeptidase activity"/>
    <property type="evidence" value="ECO:0007669"/>
    <property type="project" value="UniProtKB-KW"/>
</dbReference>
<dbReference type="PANTHER" id="PTHR47966:SF70">
    <property type="entry name" value="PEPTIDASE A1 DOMAIN-CONTAINING PROTEIN"/>
    <property type="match status" value="1"/>
</dbReference>
<sequence length="383" mass="42445">MKILVLIWVCLHLSEGLGRIILKKGKSLHQVMEEYGVLETFLKNHPKVGPAAKYFNNESVSYEAITNYMVSFYFGKISIGTLPQNFLVLFDTGSSSLWVPSTYSQPGLLVDRNRFNPSLSSTFRENGQTYTLSYGSGSLSVVLGYDTVTVRNIVVNNQEFGLSENEPSNPFYYSDFDGILGTAYPNMAVGNAPTVMQGQLTQPIFSFYFSHQPTHQYGGELTLGGVDTQLYSGRIVWTPVTWELYWQIAIQEFATGNQVMGLCFQGCQAIVDTGTSLLAVSPQYMGSFFQAASTQEPGCNEFTKFVVNCNYVQSMPTITFIVSGFQFPLPPSAYVFNNNGYCRLGTEAACLSSPLWILGDVFLKEYYSVYDMANGRVGFALSA</sequence>
<keyword evidence="5" id="KW-0645">Protease</keyword>
<dbReference type="FunFam" id="2.40.70.10:FF:000004">
    <property type="entry name" value="Pepsin A"/>
    <property type="match status" value="1"/>
</dbReference>
<evidence type="ECO:0000256" key="3">
    <source>
        <dbReference type="PIRSR" id="PIRSR601461-1"/>
    </source>
</evidence>
<proteinExistence type="inferred from homology"/>
<evidence type="ECO:0000256" key="1">
    <source>
        <dbReference type="ARBA" id="ARBA00007447"/>
    </source>
</evidence>
<dbReference type="InParanoid" id="G3UBF6"/>
<dbReference type="PANTHER" id="PTHR47966">
    <property type="entry name" value="BETA-SITE APP-CLEAVING ENZYME, ISOFORM A-RELATED"/>
    <property type="match status" value="1"/>
</dbReference>
<feature type="chain" id="PRO_5003456272" description="Peptidase A1 domain-containing protein" evidence="6">
    <location>
        <begin position="19"/>
        <end position="383"/>
    </location>
</feature>
<dbReference type="PROSITE" id="PS51767">
    <property type="entry name" value="PEPTIDASE_A1"/>
    <property type="match status" value="1"/>
</dbReference>
<dbReference type="InterPro" id="IPR001969">
    <property type="entry name" value="Aspartic_peptidase_AS"/>
</dbReference>
<reference evidence="8" key="2">
    <citation type="submission" date="2025-08" db="UniProtKB">
        <authorList>
            <consortium name="Ensembl"/>
        </authorList>
    </citation>
    <scope>IDENTIFICATION</scope>
    <source>
        <strain evidence="8">Isolate ISIS603380</strain>
    </source>
</reference>
<reference evidence="8" key="3">
    <citation type="submission" date="2025-09" db="UniProtKB">
        <authorList>
            <consortium name="Ensembl"/>
        </authorList>
    </citation>
    <scope>IDENTIFICATION</scope>
    <source>
        <strain evidence="8">Isolate ISIS603380</strain>
    </source>
</reference>
<dbReference type="GeneTree" id="ENSGT00940000163644"/>
<feature type="active site" evidence="3">
    <location>
        <position position="272"/>
    </location>
</feature>
<evidence type="ECO:0000256" key="5">
    <source>
        <dbReference type="RuleBase" id="RU000454"/>
    </source>
</evidence>
<evidence type="ECO:0000259" key="7">
    <source>
        <dbReference type="PROSITE" id="PS51767"/>
    </source>
</evidence>
<dbReference type="STRING" id="9785.ENSLAFP00000025164"/>
<dbReference type="Proteomes" id="UP000007646">
    <property type="component" value="Unassembled WGS sequence"/>
</dbReference>
<dbReference type="MEROPS" id="A01.002"/>
<dbReference type="InterPro" id="IPR021109">
    <property type="entry name" value="Peptidase_aspartic_dom_sf"/>
</dbReference>
<organism evidence="8 9">
    <name type="scientific">Loxodonta africana</name>
    <name type="common">African elephant</name>
    <dbReference type="NCBI Taxonomy" id="9785"/>
    <lineage>
        <taxon>Eukaryota</taxon>
        <taxon>Metazoa</taxon>
        <taxon>Chordata</taxon>
        <taxon>Craniata</taxon>
        <taxon>Vertebrata</taxon>
        <taxon>Euteleostomi</taxon>
        <taxon>Mammalia</taxon>
        <taxon>Eutheria</taxon>
        <taxon>Afrotheria</taxon>
        <taxon>Proboscidea</taxon>
        <taxon>Elephantidae</taxon>
        <taxon>Loxodonta</taxon>
    </lineage>
</organism>
<name>G3UBF6_LOXAF</name>
<keyword evidence="2 4" id="KW-1015">Disulfide bond</keyword>
<dbReference type="Gene3D" id="6.10.140.60">
    <property type="match status" value="1"/>
</dbReference>
<evidence type="ECO:0000256" key="6">
    <source>
        <dbReference type="SAM" id="SignalP"/>
    </source>
</evidence>
<accession>G3UBF6</accession>
<dbReference type="PROSITE" id="PS00141">
    <property type="entry name" value="ASP_PROTEASE"/>
    <property type="match status" value="2"/>
</dbReference>
<dbReference type="Ensembl" id="ENSLAFT00000036140.1">
    <property type="protein sequence ID" value="ENSLAFP00000025164.1"/>
    <property type="gene ID" value="ENSLAFG00000030474.1"/>
</dbReference>
<feature type="domain" description="Peptidase A1" evidence="7">
    <location>
        <begin position="73"/>
        <end position="380"/>
    </location>
</feature>
<reference evidence="8 9" key="1">
    <citation type="submission" date="2009-06" db="EMBL/GenBank/DDBJ databases">
        <title>The Genome Sequence of Loxodonta africana (African elephant).</title>
        <authorList>
            <person name="Di Palma F."/>
            <person name="Heiman D."/>
            <person name="Young S."/>
            <person name="Johnson J."/>
            <person name="Lander E.S."/>
            <person name="Lindblad-Toh K."/>
        </authorList>
    </citation>
    <scope>NUCLEOTIDE SEQUENCE [LARGE SCALE GENOMIC DNA]</scope>
    <source>
        <strain evidence="8 9">Isolate ISIS603380</strain>
    </source>
</reference>
<protein>
    <recommendedName>
        <fullName evidence="7">Peptidase A1 domain-containing protein</fullName>
    </recommendedName>
</protein>
<dbReference type="InterPro" id="IPR012848">
    <property type="entry name" value="Aspartic_peptidase_N"/>
</dbReference>
<dbReference type="Gene3D" id="2.40.70.10">
    <property type="entry name" value="Acid Proteases"/>
    <property type="match status" value="2"/>
</dbReference>
<evidence type="ECO:0000256" key="2">
    <source>
        <dbReference type="ARBA" id="ARBA00023157"/>
    </source>
</evidence>
<dbReference type="AlphaFoldDB" id="G3UBF6"/>
<keyword evidence="6" id="KW-0732">Signal</keyword>
<comment type="similarity">
    <text evidence="1 5">Belongs to the peptidase A1 family.</text>
</comment>
<dbReference type="PRINTS" id="PR00792">
    <property type="entry name" value="PEPSIN"/>
</dbReference>
<evidence type="ECO:0000256" key="4">
    <source>
        <dbReference type="PIRSR" id="PIRSR601461-2"/>
    </source>
</evidence>
<dbReference type="GO" id="GO:0006508">
    <property type="term" value="P:proteolysis"/>
    <property type="evidence" value="ECO:0007669"/>
    <property type="project" value="UniProtKB-KW"/>
</dbReference>
<evidence type="ECO:0000313" key="8">
    <source>
        <dbReference type="Ensembl" id="ENSLAFP00000025164.1"/>
    </source>
</evidence>
<dbReference type="SUPFAM" id="SSF50630">
    <property type="entry name" value="Acid proteases"/>
    <property type="match status" value="1"/>
</dbReference>
<evidence type="ECO:0000313" key="9">
    <source>
        <dbReference type="Proteomes" id="UP000007646"/>
    </source>
</evidence>
<dbReference type="OMA" id="YWQIAIQ"/>
<feature type="disulfide bond" evidence="4">
    <location>
        <begin position="309"/>
        <end position="342"/>
    </location>
</feature>
<dbReference type="Pfam" id="PF00026">
    <property type="entry name" value="Asp"/>
    <property type="match status" value="1"/>
</dbReference>
<keyword evidence="9" id="KW-1185">Reference proteome</keyword>
<dbReference type="Gene3D" id="2.60.40.1960">
    <property type="match status" value="1"/>
</dbReference>
<dbReference type="eggNOG" id="KOG1339">
    <property type="taxonomic scope" value="Eukaryota"/>
</dbReference>
<dbReference type="InterPro" id="IPR033121">
    <property type="entry name" value="PEPTIDASE_A1"/>
</dbReference>
<dbReference type="InterPro" id="IPR001461">
    <property type="entry name" value="Aspartic_peptidase_A1"/>
</dbReference>
<keyword evidence="5" id="KW-0378">Hydrolase</keyword>
<dbReference type="Pfam" id="PF07966">
    <property type="entry name" value="A1_Propeptide"/>
    <property type="match status" value="1"/>
</dbReference>
<feature type="signal peptide" evidence="6">
    <location>
        <begin position="1"/>
        <end position="18"/>
    </location>
</feature>
<dbReference type="HOGENOM" id="CLU_013253_3_0_1"/>
<feature type="active site" evidence="3">
    <location>
        <position position="91"/>
    </location>
</feature>
<keyword evidence="5" id="KW-0064">Aspartyl protease</keyword>